<evidence type="ECO:0000256" key="4">
    <source>
        <dbReference type="ARBA" id="ARBA00022741"/>
    </source>
</evidence>
<comment type="similarity">
    <text evidence="1">Belongs to the protein kinase superfamily. STE Ser/Thr protein kinase family. MAP kinase kinase kinase subfamily.</text>
</comment>
<evidence type="ECO:0000256" key="7">
    <source>
        <dbReference type="SAM" id="MobiDB-lite"/>
    </source>
</evidence>
<feature type="domain" description="Protein kinase" evidence="8">
    <location>
        <begin position="990"/>
        <end position="1251"/>
    </location>
</feature>
<dbReference type="PROSITE" id="PS00108">
    <property type="entry name" value="PROTEIN_KINASE_ST"/>
    <property type="match status" value="1"/>
</dbReference>
<evidence type="ECO:0000256" key="1">
    <source>
        <dbReference type="ARBA" id="ARBA00006529"/>
    </source>
</evidence>
<dbReference type="Pfam" id="PF19431">
    <property type="entry name" value="MEKK4_N"/>
    <property type="match status" value="3"/>
</dbReference>
<dbReference type="PANTHER" id="PTHR48016">
    <property type="entry name" value="MAP KINASE KINASE KINASE SSK2-RELATED-RELATED"/>
    <property type="match status" value="1"/>
</dbReference>
<protein>
    <recommendedName>
        <fullName evidence="8">Protein kinase domain-containing protein</fullName>
    </recommendedName>
</protein>
<dbReference type="InterPro" id="IPR011009">
    <property type="entry name" value="Kinase-like_dom_sf"/>
</dbReference>
<dbReference type="OrthoDB" id="1043025at2759"/>
<feature type="region of interest" description="Disordered" evidence="7">
    <location>
        <begin position="1"/>
        <end position="81"/>
    </location>
</feature>
<keyword evidence="2" id="KW-0723">Serine/threonine-protein kinase</keyword>
<name>A0A6A4KDE3_APOLU</name>
<evidence type="ECO:0000256" key="6">
    <source>
        <dbReference type="ARBA" id="ARBA00022840"/>
    </source>
</evidence>
<feature type="region of interest" description="Disordered" evidence="7">
    <location>
        <begin position="890"/>
        <end position="912"/>
    </location>
</feature>
<dbReference type="SUPFAM" id="SSF56112">
    <property type="entry name" value="Protein kinase-like (PK-like)"/>
    <property type="match status" value="1"/>
</dbReference>
<dbReference type="GO" id="GO:0005524">
    <property type="term" value="F:ATP binding"/>
    <property type="evidence" value="ECO:0007669"/>
    <property type="project" value="UniProtKB-UniRule"/>
</dbReference>
<dbReference type="InterPro" id="IPR050538">
    <property type="entry name" value="MAP_kinase_kinase_kinase"/>
</dbReference>
<evidence type="ECO:0000256" key="3">
    <source>
        <dbReference type="ARBA" id="ARBA00022679"/>
    </source>
</evidence>
<keyword evidence="3" id="KW-0808">Transferase</keyword>
<dbReference type="Pfam" id="PF00069">
    <property type="entry name" value="Pkinase"/>
    <property type="match status" value="1"/>
</dbReference>
<evidence type="ECO:0000259" key="8">
    <source>
        <dbReference type="PROSITE" id="PS50011"/>
    </source>
</evidence>
<proteinExistence type="inferred from homology"/>
<dbReference type="SMART" id="SM00220">
    <property type="entry name" value="S_TKc"/>
    <property type="match status" value="1"/>
</dbReference>
<keyword evidence="10" id="KW-1185">Reference proteome</keyword>
<dbReference type="EMBL" id="WIXP02000005">
    <property type="protein sequence ID" value="KAF6210535.1"/>
    <property type="molecule type" value="Genomic_DNA"/>
</dbReference>
<dbReference type="GO" id="GO:0004674">
    <property type="term" value="F:protein serine/threonine kinase activity"/>
    <property type="evidence" value="ECO:0007669"/>
    <property type="project" value="UniProtKB-KW"/>
</dbReference>
<dbReference type="PANTHER" id="PTHR48016:SF32">
    <property type="entry name" value="MITOGEN-ACTIVATED PROTEIN KINASE KINASE KINASE 4"/>
    <property type="match status" value="1"/>
</dbReference>
<dbReference type="InterPro" id="IPR008271">
    <property type="entry name" value="Ser/Thr_kinase_AS"/>
</dbReference>
<sequence>MEPPIILDSSDDDRSTQREDESPESASTEEDSIDSLIRDYEDLGTTPPRTRILRRERSCKESSKQKSRLRNLRRKTTGHEKPLNRLFNAKSCCKKYINTHINYLLNGDDESEDALDKKRTNKKSIKRSRDSERSIKKDIDDSRPAEAIGCLRTMKVESSNRFLSLSCKLVKTAIQWRSSVPDSEEMRNSSANRVRSDFHEHFSSMIKSRVADKDCKRQLSEEENLYQTELKDMIWLELQAWRADRTLTQQDMYLIEARSRIPQLLDDILNYKFMNKWSDDSSMTYSNQSSDSGINLTCTPDPPCTGCYWFFCPFCLESANKAIDQIKSLTTKLDEVEELFPSTKAFGNQFAVYKSNEFVGKLNAMFIWYNIMRHLRLKILILGKQLVAYAQEKADRSDADSSSPCDSQEWDFPNLATKPVQPLHSLGRYFHHSKSGDTRTYRKYIEDVLKSKGLRKAMIFLESLYLKSLKRGRIALLNPNKSNLDETIDSNEEQLVRYGFWSEEFLSMDLPSIRPAFLFISRIPLDVLHEFLVMRLENKLDKPSALSIRQLIKELKEAIKLSVINKQRYVHQCEVALEGESEDIKQKMYLNYMASFDKTVYSVLKLYLNYTVQWVTLAEHEKLQKDILEEEWKFVTTNAPHIPEGESLAGIVFCTIAKTMLCNIATCMTAHMELLKADETPNEELLVYDRQRLLTSCRSLQTTCAETRDKTFRVLGLTKTLIKYLESESLLTCDKIREPLNTLKEGILEMWKVLKERVTIVEKSLSPLLRECENSIPVVSLCREVLHRMYKFALEYVKDIVKLLPADKHLLARDIVEFSKQWIRFVTNYCERGRGVRPRWANYGLDFLLLVTDPSVTCYLQEREFESFKRDISSCVAHIMGTPSTTLTTSPSTLFTRASSPSPTVSRGTSVSTPDSAISITFGDNDGSNIFAPNPASTTSKMSRIRSSLRSLDARLDRERKKAELIGTVVASPENHLERNIKARTVNFPWQRGIKIGHGRFGKVYTAVNTSTAELMAMKEIPLQPNDLRTIRKVGLEFKMFEGIKHANLVKYYGAEVHREELLIFMELCTGGTLESVIASTESGLPEGIVRRYTFQLVNAVCVLHENSIVHRDIKPANVFLTNEGNCIKLGDFGCAVKIKANSTAPGELTGFVGTQAYMAPEVFMASASYGHGRAADIYSLGCVVIEMASGKRPWSEFESNYQIMFKVGMGETPDIPESLSEEGQDFVESCLQSNPKNRPTSLQLSHHPFVKVECEDEHLSFCNSTLENYLKLGIKR</sequence>
<dbReference type="Gene3D" id="1.10.510.10">
    <property type="entry name" value="Transferase(Phosphotransferase) domain 1"/>
    <property type="match status" value="1"/>
</dbReference>
<keyword evidence="4" id="KW-0547">Nucleotide-binding</keyword>
<feature type="compositionally biased region" description="Basic and acidic residues" evidence="7">
    <location>
        <begin position="53"/>
        <end position="64"/>
    </location>
</feature>
<dbReference type="PROSITE" id="PS00107">
    <property type="entry name" value="PROTEIN_KINASE_ATP"/>
    <property type="match status" value="1"/>
</dbReference>
<evidence type="ECO:0000256" key="5">
    <source>
        <dbReference type="ARBA" id="ARBA00022777"/>
    </source>
</evidence>
<feature type="compositionally biased region" description="Polar residues" evidence="7">
    <location>
        <begin position="895"/>
        <end position="912"/>
    </location>
</feature>
<dbReference type="PROSITE" id="PS50011">
    <property type="entry name" value="PROTEIN_KINASE_DOM"/>
    <property type="match status" value="1"/>
</dbReference>
<evidence type="ECO:0000256" key="2">
    <source>
        <dbReference type="ARBA" id="ARBA00022527"/>
    </source>
</evidence>
<dbReference type="InterPro" id="IPR000719">
    <property type="entry name" value="Prot_kinase_dom"/>
</dbReference>
<organism evidence="9 10">
    <name type="scientific">Apolygus lucorum</name>
    <name type="common">Small green plant bug</name>
    <name type="synonym">Lygocoris lucorum</name>
    <dbReference type="NCBI Taxonomy" id="248454"/>
    <lineage>
        <taxon>Eukaryota</taxon>
        <taxon>Metazoa</taxon>
        <taxon>Ecdysozoa</taxon>
        <taxon>Arthropoda</taxon>
        <taxon>Hexapoda</taxon>
        <taxon>Insecta</taxon>
        <taxon>Pterygota</taxon>
        <taxon>Neoptera</taxon>
        <taxon>Paraneoptera</taxon>
        <taxon>Hemiptera</taxon>
        <taxon>Heteroptera</taxon>
        <taxon>Panheteroptera</taxon>
        <taxon>Cimicomorpha</taxon>
        <taxon>Miridae</taxon>
        <taxon>Mirini</taxon>
        <taxon>Apolygus</taxon>
    </lineage>
</organism>
<gene>
    <name evidence="9" type="ORF">GE061_013641</name>
</gene>
<comment type="caution">
    <text evidence="9">The sequence shown here is derived from an EMBL/GenBank/DDBJ whole genome shotgun (WGS) entry which is preliminary data.</text>
</comment>
<dbReference type="Proteomes" id="UP000466442">
    <property type="component" value="Linkage Group LG5"/>
</dbReference>
<reference evidence="9" key="1">
    <citation type="journal article" date="2021" name="Mol. Ecol. Resour.">
        <title>Apolygus lucorum genome provides insights into omnivorousness and mesophyll feeding.</title>
        <authorList>
            <person name="Liu Y."/>
            <person name="Liu H."/>
            <person name="Wang H."/>
            <person name="Huang T."/>
            <person name="Liu B."/>
            <person name="Yang B."/>
            <person name="Yin L."/>
            <person name="Li B."/>
            <person name="Zhang Y."/>
            <person name="Zhang S."/>
            <person name="Jiang F."/>
            <person name="Zhang X."/>
            <person name="Ren Y."/>
            <person name="Wang B."/>
            <person name="Wang S."/>
            <person name="Lu Y."/>
            <person name="Wu K."/>
            <person name="Fan W."/>
            <person name="Wang G."/>
        </authorList>
    </citation>
    <scope>NUCLEOTIDE SEQUENCE</scope>
    <source>
        <strain evidence="9">12Hb</strain>
    </source>
</reference>
<dbReference type="AlphaFoldDB" id="A0A6A4KDE3"/>
<feature type="region of interest" description="Disordered" evidence="7">
    <location>
        <begin position="114"/>
        <end position="138"/>
    </location>
</feature>
<keyword evidence="6" id="KW-0067">ATP-binding</keyword>
<feature type="compositionally biased region" description="Acidic residues" evidence="7">
    <location>
        <begin position="21"/>
        <end position="33"/>
    </location>
</feature>
<keyword evidence="5" id="KW-0418">Kinase</keyword>
<dbReference type="InterPro" id="IPR017441">
    <property type="entry name" value="Protein_kinase_ATP_BS"/>
</dbReference>
<feature type="compositionally biased region" description="Basic residues" evidence="7">
    <location>
        <begin position="65"/>
        <end position="76"/>
    </location>
</feature>
<evidence type="ECO:0000313" key="9">
    <source>
        <dbReference type="EMBL" id="KAF6210535.1"/>
    </source>
</evidence>
<evidence type="ECO:0000313" key="10">
    <source>
        <dbReference type="Proteomes" id="UP000466442"/>
    </source>
</evidence>
<feature type="compositionally biased region" description="Basic and acidic residues" evidence="7">
    <location>
        <begin position="127"/>
        <end position="138"/>
    </location>
</feature>
<accession>A0A6A4KDE3</accession>
<dbReference type="InterPro" id="IPR045801">
    <property type="entry name" value="MEKK4_N"/>
</dbReference>
<dbReference type="GO" id="GO:0000165">
    <property type="term" value="P:MAPK cascade"/>
    <property type="evidence" value="ECO:0007669"/>
    <property type="project" value="InterPro"/>
</dbReference>